<evidence type="ECO:0000313" key="3">
    <source>
        <dbReference type="Proteomes" id="UP001232148"/>
    </source>
</evidence>
<comment type="caution">
    <text evidence="2">The sequence shown here is derived from an EMBL/GenBank/DDBJ whole genome shotgun (WGS) entry which is preliminary data.</text>
</comment>
<feature type="domain" description="2EXR" evidence="1">
    <location>
        <begin position="75"/>
        <end position="216"/>
    </location>
</feature>
<dbReference type="Pfam" id="PF20150">
    <property type="entry name" value="2EXR"/>
    <property type="match status" value="1"/>
</dbReference>
<protein>
    <recommendedName>
        <fullName evidence="1">2EXR domain-containing protein</fullName>
    </recommendedName>
</protein>
<name>A0AAD9HKA8_9PEZI</name>
<proteinExistence type="predicted"/>
<gene>
    <name evidence="2" type="ORF">LX32DRAFT_727905</name>
</gene>
<dbReference type="AlphaFoldDB" id="A0AAD9HKA8"/>
<evidence type="ECO:0000259" key="1">
    <source>
        <dbReference type="Pfam" id="PF20150"/>
    </source>
</evidence>
<dbReference type="InterPro" id="IPR045518">
    <property type="entry name" value="2EXR"/>
</dbReference>
<accession>A0AAD9HKA8</accession>
<organism evidence="2 3">
    <name type="scientific">Colletotrichum zoysiae</name>
    <dbReference type="NCBI Taxonomy" id="1216348"/>
    <lineage>
        <taxon>Eukaryota</taxon>
        <taxon>Fungi</taxon>
        <taxon>Dikarya</taxon>
        <taxon>Ascomycota</taxon>
        <taxon>Pezizomycotina</taxon>
        <taxon>Sordariomycetes</taxon>
        <taxon>Hypocreomycetidae</taxon>
        <taxon>Glomerellales</taxon>
        <taxon>Glomerellaceae</taxon>
        <taxon>Colletotrichum</taxon>
        <taxon>Colletotrichum graminicola species complex</taxon>
    </lineage>
</organism>
<evidence type="ECO:0000313" key="2">
    <source>
        <dbReference type="EMBL" id="KAK2029572.1"/>
    </source>
</evidence>
<dbReference type="Proteomes" id="UP001232148">
    <property type="component" value="Unassembled WGS sequence"/>
</dbReference>
<dbReference type="EMBL" id="MU842862">
    <property type="protein sequence ID" value="KAK2029572.1"/>
    <property type="molecule type" value="Genomic_DNA"/>
</dbReference>
<keyword evidence="3" id="KW-1185">Reference proteome</keyword>
<reference evidence="2" key="1">
    <citation type="submission" date="2021-06" db="EMBL/GenBank/DDBJ databases">
        <title>Comparative genomics, transcriptomics and evolutionary studies reveal genomic signatures of adaptation to plant cell wall in hemibiotrophic fungi.</title>
        <authorList>
            <consortium name="DOE Joint Genome Institute"/>
            <person name="Baroncelli R."/>
            <person name="Diaz J.F."/>
            <person name="Benocci T."/>
            <person name="Peng M."/>
            <person name="Battaglia E."/>
            <person name="Haridas S."/>
            <person name="Andreopoulos W."/>
            <person name="Labutti K."/>
            <person name="Pangilinan J."/>
            <person name="Floch G.L."/>
            <person name="Makela M.R."/>
            <person name="Henrissat B."/>
            <person name="Grigoriev I.V."/>
            <person name="Crouch J.A."/>
            <person name="De Vries R.P."/>
            <person name="Sukno S.A."/>
            <person name="Thon M.R."/>
        </authorList>
    </citation>
    <scope>NUCLEOTIDE SEQUENCE</scope>
    <source>
        <strain evidence="2">MAFF235873</strain>
    </source>
</reference>
<sequence length="443" mass="49901">MDEMCELAADSLEWLSAWWATLRREHLTGCISTTTLQKCLRRLPRNLRLYIENLPKSVWARPQQPPAMLVPSSSFTRFPDLPPEIRLKIWDEAAAGTSMHVFDVCFPSWRDSGRSKRAFHGAADGAVSKSDHDRWTKYSECVFLDTLEVGPAELARRTRVARHANDPSAYRLRSTMRLTCSEASAAVQRRMRGKSVNTVYLPGKNRKIEYDNDDDVLFLRFRDSGAITNLADGVLLGEFEASGMNDLTELLEGPWSVEMAETLRGARRIALDVAETWAPPAIGAAVYEEAAYLACCLQQGLRVLYLVDHCHGRCTGCERHDARSDQLQTRGPLYRQLQGRNDADGAMTRAPELIHGVGKTYREVFDFEGLGWSHEHPNYVFAAAMDEMIRSQQADADKQDFEGVRVLLVEDEEVEGVDTTMLMDCSLDGASEWFPGQAMNMRL</sequence>